<feature type="transmembrane region" description="Helical" evidence="10">
    <location>
        <begin position="905"/>
        <end position="924"/>
    </location>
</feature>
<dbReference type="GO" id="GO:0005549">
    <property type="term" value="F:odorant binding"/>
    <property type="evidence" value="ECO:0007669"/>
    <property type="project" value="InterPro"/>
</dbReference>
<keyword evidence="12" id="KW-1185">Reference proteome</keyword>
<evidence type="ECO:0000256" key="2">
    <source>
        <dbReference type="ARBA" id="ARBA00022475"/>
    </source>
</evidence>
<feature type="transmembrane region" description="Helical" evidence="10">
    <location>
        <begin position="621"/>
        <end position="647"/>
    </location>
</feature>
<sequence>MDFFDTRYFRINKFFLSFIGLWPYQTSFIKLLTQSFAIFGVTIMCAPQIAYMFKHVDDLDNMFEFMPILAGTVICIAKIISLTCNSEMFKGLLQHMKDDWNNLLTSEETQILTHYAEKSRTLILAYSISVIGFVFCYALLPLTEPVFDIILPLNETRPRKLPHLADFVIIDQEKYYYTLLLILYVGYVVCVSIAVAADILYIFLVEHICGMYGVLCHRLRNLAARDDLRWIDDDYIHEEIRRYVQHCIQLHDRIRLFIEMMDSTISLFLFFDVGLGFLLHTSSCIMIIVRMGSSEIMRYVALMLMQSCRLFFNSWAGQEVTDHSVEVSIAAYNGIWYNASVKVQKLLLFLIARSQKASQITIAKLYVINLEGFTRFLFIFKHPDDLDHIIEPTLSGTVTCGVKFASLIYYFEKFKDLFQQFYDDWTNVSKKAEQIFRNYMEVSWRFTSIYTGAINRSMLIFFRYNTSIKSFFPCMYPYVLLFIVATFVIGFALLPLVNPLLDVLSPLNITRPKKFIYPAEMLVDHEKYYYILLTIMYYVYFVACVVTLAIDTIYFAFIEHACALFDILKYKLFSLDSMYPPAHKNKSVSINIRIQKCYIKIKELTQNYINLRFVDLINNTFAIYLFFEVGLGFVMHCTLCTMSIAILRDSLVQFKQFIINYTLLIPPNTEKKLRAMLWGLIAGIGDLSIIMENTSPLLIKELLEHIEETWKVIHEGPENKILLYYAEENKIFTIRYAIGLYAMWLFYTTPPIIVSGIYALLPTNETYSASFLYRLEHVLDMDKYYNLLMLHGFISVFYIVSVPIAVDNLFTLYIQHVCALFRCIKYSIEQIRGSEFTLLNPDIADDKAYHSIVSCIKLYKRIIKFSDLLSSTYATSFLIILGNIVICLSFGAAEKLIMVDNQFDEIIRILAANAAQLLHIYYLILTSQRLIDYSNELQNVIYSCYWYTISLRSRHLLRFTLMRATKPCQIKAGNIFVMSLETFSKKYVNIRNLKLKMYEIISKIIGESIIWLYILQNFIIFYFNLFIKQSIGFKVLALVTLHGDFDAIIECIPPLIIDFVCITKLVNLTCNIEKIKILLIHIQRDWRSWTIKSEFEILHKFAESGRTITIAYAGGMYAFGSLFPFLAIIPKIIGKNVTSEYSTRPVGFPYHVEYYVDLEKYYYPILIHNYLTTAMRLTTLVATDTFVTILVQHCCALFSVVRYRLEYIRKSIEQDKELALLEEDDKFYKNFTYCIQKHKDVLRFARCLDVIYTKAFFFEVGLIILAMSMSGLQATSRTINPHLAIRHASYIVAQLLHLYIVCWLGQQVIDHSDRVYTSTYRGEWYESSLKSKKLLNMIMLRSISPCTLTVGKIMILSFPSFSAVKHNFL</sequence>
<feature type="transmembrane region" description="Helical" evidence="10">
    <location>
        <begin position="528"/>
        <end position="550"/>
    </location>
</feature>
<dbReference type="GO" id="GO:0005886">
    <property type="term" value="C:plasma membrane"/>
    <property type="evidence" value="ECO:0007669"/>
    <property type="project" value="UniProtKB-SubCell"/>
</dbReference>
<dbReference type="Pfam" id="PF02949">
    <property type="entry name" value="7tm_6"/>
    <property type="match status" value="3"/>
</dbReference>
<keyword evidence="7 10" id="KW-0472">Membrane</keyword>
<dbReference type="PANTHER" id="PTHR21137:SF35">
    <property type="entry name" value="ODORANT RECEPTOR 19A-RELATED"/>
    <property type="match status" value="1"/>
</dbReference>
<evidence type="ECO:0000313" key="12">
    <source>
        <dbReference type="Proteomes" id="UP000668214"/>
    </source>
</evidence>
<reference evidence="11" key="1">
    <citation type="submission" date="2020-02" db="EMBL/GenBank/DDBJ databases">
        <title>Relaxed selection underlies rapid genomic changes in the transitions from sociality to social parasitism in ants.</title>
        <authorList>
            <person name="Bi X."/>
        </authorList>
    </citation>
    <scope>NUCLEOTIDE SEQUENCE</scope>
    <source>
        <strain evidence="11">BGI-DK2014c</strain>
        <tissue evidence="11">Whole body</tissue>
    </source>
</reference>
<dbReference type="Proteomes" id="UP000668214">
    <property type="component" value="Unassembled WGS sequence"/>
</dbReference>
<evidence type="ECO:0000256" key="5">
    <source>
        <dbReference type="ARBA" id="ARBA00022725"/>
    </source>
</evidence>
<feature type="transmembrane region" description="Helical" evidence="10">
    <location>
        <begin position="1047"/>
        <end position="1066"/>
    </location>
</feature>
<feature type="transmembrane region" description="Helical" evidence="10">
    <location>
        <begin position="65"/>
        <end position="84"/>
    </location>
</feature>
<evidence type="ECO:0000256" key="6">
    <source>
        <dbReference type="ARBA" id="ARBA00022989"/>
    </source>
</evidence>
<feature type="transmembrane region" description="Helical" evidence="10">
    <location>
        <begin position="1251"/>
        <end position="1272"/>
    </location>
</feature>
<dbReference type="PANTHER" id="PTHR21137">
    <property type="entry name" value="ODORANT RECEPTOR"/>
    <property type="match status" value="1"/>
</dbReference>
<feature type="transmembrane region" description="Helical" evidence="10">
    <location>
        <begin position="478"/>
        <end position="497"/>
    </location>
</feature>
<name>A0A836FJH9_9HYME</name>
<feature type="non-terminal residue" evidence="11">
    <location>
        <position position="1369"/>
    </location>
</feature>
<evidence type="ECO:0000256" key="10">
    <source>
        <dbReference type="SAM" id="Phobius"/>
    </source>
</evidence>
<feature type="non-terminal residue" evidence="11">
    <location>
        <position position="1"/>
    </location>
</feature>
<keyword evidence="5" id="KW-0552">Olfaction</keyword>
<feature type="transmembrane region" description="Helical" evidence="10">
    <location>
        <begin position="868"/>
        <end position="893"/>
    </location>
</feature>
<proteinExistence type="predicted"/>
<evidence type="ECO:0000256" key="4">
    <source>
        <dbReference type="ARBA" id="ARBA00022692"/>
    </source>
</evidence>
<evidence type="ECO:0000256" key="3">
    <source>
        <dbReference type="ARBA" id="ARBA00022606"/>
    </source>
</evidence>
<organism evidence="11 12">
    <name type="scientific">Pseudoatta argentina</name>
    <dbReference type="NCBI Taxonomy" id="621737"/>
    <lineage>
        <taxon>Eukaryota</taxon>
        <taxon>Metazoa</taxon>
        <taxon>Ecdysozoa</taxon>
        <taxon>Arthropoda</taxon>
        <taxon>Hexapoda</taxon>
        <taxon>Insecta</taxon>
        <taxon>Pterygota</taxon>
        <taxon>Neoptera</taxon>
        <taxon>Endopterygota</taxon>
        <taxon>Hymenoptera</taxon>
        <taxon>Apocrita</taxon>
        <taxon>Aculeata</taxon>
        <taxon>Formicoidea</taxon>
        <taxon>Formicidae</taxon>
        <taxon>Myrmicinae</taxon>
        <taxon>Pseudoatta</taxon>
    </lineage>
</organism>
<dbReference type="GO" id="GO:0004984">
    <property type="term" value="F:olfactory receptor activity"/>
    <property type="evidence" value="ECO:0007669"/>
    <property type="project" value="InterPro"/>
</dbReference>
<feature type="transmembrane region" description="Helical" evidence="10">
    <location>
        <begin position="36"/>
        <end position="53"/>
    </location>
</feature>
<keyword evidence="2" id="KW-1003">Cell membrane</keyword>
<evidence type="ECO:0000256" key="1">
    <source>
        <dbReference type="ARBA" id="ARBA00004651"/>
    </source>
</evidence>
<keyword evidence="3" id="KW-0716">Sensory transduction</keyword>
<dbReference type="GO" id="GO:0007165">
    <property type="term" value="P:signal transduction"/>
    <property type="evidence" value="ECO:0007669"/>
    <property type="project" value="UniProtKB-KW"/>
</dbReference>
<keyword evidence="4 10" id="KW-0812">Transmembrane</keyword>
<keyword evidence="8" id="KW-0675">Receptor</keyword>
<feature type="transmembrane region" description="Helical" evidence="10">
    <location>
        <begin position="1284"/>
        <end position="1304"/>
    </location>
</feature>
<evidence type="ECO:0000256" key="7">
    <source>
        <dbReference type="ARBA" id="ARBA00023136"/>
    </source>
</evidence>
<evidence type="ECO:0000256" key="9">
    <source>
        <dbReference type="ARBA" id="ARBA00023224"/>
    </source>
</evidence>
<feature type="transmembrane region" description="Helical" evidence="10">
    <location>
        <begin position="1338"/>
        <end position="1361"/>
    </location>
</feature>
<feature type="transmembrane region" description="Helical" evidence="10">
    <location>
        <begin position="738"/>
        <end position="761"/>
    </location>
</feature>
<feature type="transmembrane region" description="Helical" evidence="10">
    <location>
        <begin position="1004"/>
        <end position="1027"/>
    </location>
</feature>
<dbReference type="InterPro" id="IPR004117">
    <property type="entry name" value="7tm6_olfct_rcpt"/>
</dbReference>
<feature type="transmembrane region" description="Helical" evidence="10">
    <location>
        <begin position="1110"/>
        <end position="1133"/>
    </location>
</feature>
<keyword evidence="9" id="KW-0807">Transducer</keyword>
<feature type="transmembrane region" description="Helical" evidence="10">
    <location>
        <begin position="175"/>
        <end position="204"/>
    </location>
</feature>
<protein>
    <submittedName>
        <fullName evidence="11">OR49B protein</fullName>
    </submittedName>
</protein>
<evidence type="ECO:0000313" key="11">
    <source>
        <dbReference type="EMBL" id="KAG5320657.1"/>
    </source>
</evidence>
<keyword evidence="6 10" id="KW-1133">Transmembrane helix</keyword>
<feature type="transmembrane region" description="Helical" evidence="10">
    <location>
        <begin position="122"/>
        <end position="140"/>
    </location>
</feature>
<gene>
    <name evidence="11" type="primary">Or49b_0</name>
    <name evidence="11" type="ORF">G6Z78_0006173</name>
</gene>
<dbReference type="EMBL" id="JAANIA010001352">
    <property type="protein sequence ID" value="KAG5320657.1"/>
    <property type="molecule type" value="Genomic_DNA"/>
</dbReference>
<evidence type="ECO:0000256" key="8">
    <source>
        <dbReference type="ARBA" id="ARBA00023170"/>
    </source>
</evidence>
<comment type="caution">
    <text evidence="11">The sequence shown here is derived from an EMBL/GenBank/DDBJ whole genome shotgun (WGS) entry which is preliminary data.</text>
</comment>
<accession>A0A836FJH9</accession>
<feature type="transmembrane region" description="Helical" evidence="10">
    <location>
        <begin position="265"/>
        <end position="290"/>
    </location>
</feature>
<comment type="subcellular location">
    <subcellularLocation>
        <location evidence="1">Cell membrane</location>
        <topology evidence="1">Multi-pass membrane protein</topology>
    </subcellularLocation>
</comment>
<feature type="transmembrane region" description="Helical" evidence="10">
    <location>
        <begin position="784"/>
        <end position="806"/>
    </location>
</feature>
<feature type="transmembrane region" description="Helical" evidence="10">
    <location>
        <begin position="1180"/>
        <end position="1201"/>
    </location>
</feature>